<keyword evidence="3 6" id="KW-0812">Transmembrane</keyword>
<keyword evidence="5 6" id="KW-0472">Membrane</keyword>
<evidence type="ECO:0000256" key="2">
    <source>
        <dbReference type="ARBA" id="ARBA00022475"/>
    </source>
</evidence>
<comment type="subcellular location">
    <subcellularLocation>
        <location evidence="1">Cell membrane</location>
        <topology evidence="1">Multi-pass membrane protein</topology>
    </subcellularLocation>
</comment>
<feature type="transmembrane region" description="Helical" evidence="6">
    <location>
        <begin position="60"/>
        <end position="80"/>
    </location>
</feature>
<keyword evidence="8" id="KW-1185">Reference proteome</keyword>
<dbReference type="Pfam" id="PF04172">
    <property type="entry name" value="LrgB"/>
    <property type="match status" value="1"/>
</dbReference>
<feature type="transmembrane region" description="Helical" evidence="6">
    <location>
        <begin position="32"/>
        <end position="54"/>
    </location>
</feature>
<feature type="transmembrane region" description="Helical" evidence="6">
    <location>
        <begin position="89"/>
        <end position="111"/>
    </location>
</feature>
<dbReference type="OrthoDB" id="9811701at2"/>
<evidence type="ECO:0000256" key="6">
    <source>
        <dbReference type="SAM" id="Phobius"/>
    </source>
</evidence>
<name>A0A248TFX3_9BACI</name>
<protein>
    <recommendedName>
        <fullName evidence="9">CidB/LrgB family autolysis modulator</fullName>
    </recommendedName>
</protein>
<dbReference type="EMBL" id="CP022983">
    <property type="protein sequence ID" value="ASV67097.1"/>
    <property type="molecule type" value="Genomic_DNA"/>
</dbReference>
<dbReference type="Proteomes" id="UP000215137">
    <property type="component" value="Chromosome"/>
</dbReference>
<dbReference type="AlphaFoldDB" id="A0A248TFX3"/>
<dbReference type="PANTHER" id="PTHR30249">
    <property type="entry name" value="PUTATIVE SEROTONIN TRANSPORTER"/>
    <property type="match status" value="1"/>
</dbReference>
<feature type="transmembrane region" description="Helical" evidence="6">
    <location>
        <begin position="148"/>
        <end position="168"/>
    </location>
</feature>
<dbReference type="KEGG" id="bko:CKF48_06980"/>
<organism evidence="7 8">
    <name type="scientific">Cytobacillus kochii</name>
    <dbReference type="NCBI Taxonomy" id="859143"/>
    <lineage>
        <taxon>Bacteria</taxon>
        <taxon>Bacillati</taxon>
        <taxon>Bacillota</taxon>
        <taxon>Bacilli</taxon>
        <taxon>Bacillales</taxon>
        <taxon>Bacillaceae</taxon>
        <taxon>Cytobacillus</taxon>
    </lineage>
</organism>
<evidence type="ECO:0000313" key="8">
    <source>
        <dbReference type="Proteomes" id="UP000215137"/>
    </source>
</evidence>
<keyword evidence="4 6" id="KW-1133">Transmembrane helix</keyword>
<dbReference type="RefSeq" id="WP_095370672.1">
    <property type="nucleotide sequence ID" value="NZ_CP022983.1"/>
</dbReference>
<reference evidence="7 8" key="1">
    <citation type="submission" date="2017-08" db="EMBL/GenBank/DDBJ databases">
        <title>Complete Genome Sequence of Bacillus kochii Oregon-R-modENCODE STRAIN BDGP4, isolated from Drosophila melanogaster gut.</title>
        <authorList>
            <person name="Wan K.H."/>
            <person name="Yu C."/>
            <person name="Park S."/>
            <person name="Hammonds A.S."/>
            <person name="Booth B.W."/>
            <person name="Celniker S.E."/>
        </authorList>
    </citation>
    <scope>NUCLEOTIDE SEQUENCE [LARGE SCALE GENOMIC DNA]</scope>
    <source>
        <strain evidence="7 8">BDGP4</strain>
    </source>
</reference>
<dbReference type="GO" id="GO:0005886">
    <property type="term" value="C:plasma membrane"/>
    <property type="evidence" value="ECO:0007669"/>
    <property type="project" value="UniProtKB-SubCell"/>
</dbReference>
<evidence type="ECO:0000256" key="4">
    <source>
        <dbReference type="ARBA" id="ARBA00022989"/>
    </source>
</evidence>
<evidence type="ECO:0000313" key="7">
    <source>
        <dbReference type="EMBL" id="ASV67097.1"/>
    </source>
</evidence>
<dbReference type="InterPro" id="IPR007300">
    <property type="entry name" value="CidB/LrgB"/>
</dbReference>
<dbReference type="PANTHER" id="PTHR30249:SF17">
    <property type="entry name" value="HOLIN-LIKE PROTEIN CIDB"/>
    <property type="match status" value="1"/>
</dbReference>
<proteinExistence type="predicted"/>
<accession>A0A248TFX3</accession>
<evidence type="ECO:0000256" key="1">
    <source>
        <dbReference type="ARBA" id="ARBA00004651"/>
    </source>
</evidence>
<gene>
    <name evidence="7" type="ORF">CKF48_06980</name>
</gene>
<evidence type="ECO:0008006" key="9">
    <source>
        <dbReference type="Google" id="ProtNLM"/>
    </source>
</evidence>
<evidence type="ECO:0000256" key="5">
    <source>
        <dbReference type="ARBA" id="ARBA00023136"/>
    </source>
</evidence>
<keyword evidence="2" id="KW-1003">Cell membrane</keyword>
<feature type="transmembrane region" description="Helical" evidence="6">
    <location>
        <begin position="6"/>
        <end position="25"/>
    </location>
</feature>
<feature type="transmembrane region" description="Helical" evidence="6">
    <location>
        <begin position="201"/>
        <end position="228"/>
    </location>
</feature>
<sequence length="230" mass="24805">MRDIFFSISMILLTLVIYFVVSSLYKRYPLPILLPILSGTVLMIIILVSLGISYDKYMEGGQFITSLLGPTVVALAYPLYKQRDFLKKYLFTIIGGAFIATLTAMLSVGLLGKALRIDSALIISMLPKSLTTPVAIEVAKVLEGNASMAVVGVTITGIFGVIISPYIFKYLRIYTSIGRGIALGGTSHAMGTAKAAEYDELAFSISSITMSICAIIGSIIGPLIVWVLQM</sequence>
<evidence type="ECO:0000256" key="3">
    <source>
        <dbReference type="ARBA" id="ARBA00022692"/>
    </source>
</evidence>